<evidence type="ECO:0000313" key="2">
    <source>
        <dbReference type="EMBL" id="GAG90771.1"/>
    </source>
</evidence>
<sequence length="176" mass="19130">MYSQSSNEQFGYESSYDCTPDTLVVGRIKGKNILVRKSVVYLPPGAKIVKLEDPRPGDSRPEIDENPVLRPGSHVELQLGIYKLSSSLHVVNNGMEAMINGRRMPVKAALISLMQEHGLTQGGARGVLKQAQQSGGLKARIKYAQPYPLQQNVPQAPPFPGPVQSAGNDMNPNLPT</sequence>
<dbReference type="AlphaFoldDB" id="X1D2N4"/>
<organism evidence="2">
    <name type="scientific">marine sediment metagenome</name>
    <dbReference type="NCBI Taxonomy" id="412755"/>
    <lineage>
        <taxon>unclassified sequences</taxon>
        <taxon>metagenomes</taxon>
        <taxon>ecological metagenomes</taxon>
    </lineage>
</organism>
<dbReference type="EMBL" id="BART01028505">
    <property type="protein sequence ID" value="GAG90771.1"/>
    <property type="molecule type" value="Genomic_DNA"/>
</dbReference>
<reference evidence="2" key="1">
    <citation type="journal article" date="2014" name="Front. Microbiol.">
        <title>High frequency of phylogenetically diverse reductive dehalogenase-homologous genes in deep subseafloor sedimentary metagenomes.</title>
        <authorList>
            <person name="Kawai M."/>
            <person name="Futagami T."/>
            <person name="Toyoda A."/>
            <person name="Takaki Y."/>
            <person name="Nishi S."/>
            <person name="Hori S."/>
            <person name="Arai W."/>
            <person name="Tsubouchi T."/>
            <person name="Morono Y."/>
            <person name="Uchiyama I."/>
            <person name="Ito T."/>
            <person name="Fujiyama A."/>
            <person name="Inagaki F."/>
            <person name="Takami H."/>
        </authorList>
    </citation>
    <scope>NUCLEOTIDE SEQUENCE</scope>
    <source>
        <strain evidence="2">Expedition CK06-06</strain>
    </source>
</reference>
<feature type="compositionally biased region" description="Polar residues" evidence="1">
    <location>
        <begin position="165"/>
        <end position="176"/>
    </location>
</feature>
<proteinExistence type="predicted"/>
<name>X1D2N4_9ZZZZ</name>
<feature type="region of interest" description="Disordered" evidence="1">
    <location>
        <begin position="150"/>
        <end position="176"/>
    </location>
</feature>
<comment type="caution">
    <text evidence="2">The sequence shown here is derived from an EMBL/GenBank/DDBJ whole genome shotgun (WGS) entry which is preliminary data.</text>
</comment>
<protein>
    <submittedName>
        <fullName evidence="2">Uncharacterized protein</fullName>
    </submittedName>
</protein>
<evidence type="ECO:0000256" key="1">
    <source>
        <dbReference type="SAM" id="MobiDB-lite"/>
    </source>
</evidence>
<feature type="non-terminal residue" evidence="2">
    <location>
        <position position="176"/>
    </location>
</feature>
<accession>X1D2N4</accession>
<gene>
    <name evidence="2" type="ORF">S01H4_50237</name>
</gene>